<evidence type="ECO:0000259" key="6">
    <source>
        <dbReference type="PROSITE" id="PS50977"/>
    </source>
</evidence>
<keyword evidence="2" id="KW-0805">Transcription regulation</keyword>
<dbReference type="Proteomes" id="UP000254764">
    <property type="component" value="Unassembled WGS sequence"/>
</dbReference>
<dbReference type="SUPFAM" id="SSF48498">
    <property type="entry name" value="Tetracyclin repressor-like, C-terminal domain"/>
    <property type="match status" value="1"/>
</dbReference>
<dbReference type="InterPro" id="IPR009057">
    <property type="entry name" value="Homeodomain-like_sf"/>
</dbReference>
<evidence type="ECO:0000256" key="5">
    <source>
        <dbReference type="PROSITE-ProRule" id="PRU00335"/>
    </source>
</evidence>
<dbReference type="SUPFAM" id="SSF46689">
    <property type="entry name" value="Homeodomain-like"/>
    <property type="match status" value="1"/>
</dbReference>
<dbReference type="EMBL" id="UEYP01000003">
    <property type="protein sequence ID" value="SSC67061.1"/>
    <property type="molecule type" value="Genomic_DNA"/>
</dbReference>
<dbReference type="InterPro" id="IPR001647">
    <property type="entry name" value="HTH_TetR"/>
</dbReference>
<dbReference type="Gene3D" id="1.10.357.10">
    <property type="entry name" value="Tetracycline Repressor, domain 2"/>
    <property type="match status" value="1"/>
</dbReference>
<dbReference type="GO" id="GO:0003700">
    <property type="term" value="F:DNA-binding transcription factor activity"/>
    <property type="evidence" value="ECO:0007669"/>
    <property type="project" value="TreeGrafter"/>
</dbReference>
<feature type="domain" description="HTH tetR-type" evidence="6">
    <location>
        <begin position="13"/>
        <end position="73"/>
    </location>
</feature>
<protein>
    <recommendedName>
        <fullName evidence="6">HTH tetR-type domain-containing protein</fullName>
    </recommendedName>
</protein>
<dbReference type="InterPro" id="IPR050109">
    <property type="entry name" value="HTH-type_TetR-like_transc_reg"/>
</dbReference>
<evidence type="ECO:0000313" key="7">
    <source>
        <dbReference type="EMBL" id="SSC67061.1"/>
    </source>
</evidence>
<feature type="DNA-binding region" description="H-T-H motif" evidence="5">
    <location>
        <begin position="36"/>
        <end position="55"/>
    </location>
</feature>
<organism evidence="7 8">
    <name type="scientific">Ciceribacter selenitireducens ATCC BAA-1503</name>
    <dbReference type="NCBI Taxonomy" id="1336235"/>
    <lineage>
        <taxon>Bacteria</taxon>
        <taxon>Pseudomonadati</taxon>
        <taxon>Pseudomonadota</taxon>
        <taxon>Alphaproteobacteria</taxon>
        <taxon>Hyphomicrobiales</taxon>
        <taxon>Rhizobiaceae</taxon>
        <taxon>Ciceribacter</taxon>
    </lineage>
</organism>
<dbReference type="OrthoDB" id="9809265at2"/>
<reference evidence="8" key="1">
    <citation type="submission" date="2018-07" db="EMBL/GenBank/DDBJ databases">
        <authorList>
            <person name="Peiro R."/>
            <person name="Begona"/>
            <person name="Cbmso G."/>
            <person name="Lopez M."/>
            <person name="Gonzalez S."/>
        </authorList>
    </citation>
    <scope>NUCLEOTIDE SEQUENCE [LARGE SCALE GENOMIC DNA]</scope>
</reference>
<evidence type="ECO:0000256" key="2">
    <source>
        <dbReference type="ARBA" id="ARBA00023015"/>
    </source>
</evidence>
<evidence type="ECO:0000256" key="1">
    <source>
        <dbReference type="ARBA" id="ARBA00022491"/>
    </source>
</evidence>
<sequence length="213" mass="23840">MGELGKFERKLPEERRRALIEATLACLAREGHAGLSIRKISQEAGISVGLINHHYASKDELVGHAYETLSLGLLANIRDKVEAAGADPRARLSAYFRASLSAPVLERSTLRTWVVFWGMIDHSTIMTEVHDRTYAEYRRLLETLLAAVWEASGRPMPDLRLAAIGLVAIHDGLWLEWCLNPRTFSSEEAIGLCEQWTDSMLARQSAISNEKQN</sequence>
<keyword evidence="8" id="KW-1185">Reference proteome</keyword>
<dbReference type="Pfam" id="PF00440">
    <property type="entry name" value="TetR_N"/>
    <property type="match status" value="1"/>
</dbReference>
<evidence type="ECO:0000256" key="4">
    <source>
        <dbReference type="ARBA" id="ARBA00023163"/>
    </source>
</evidence>
<dbReference type="PANTHER" id="PTHR30055">
    <property type="entry name" value="HTH-TYPE TRANSCRIPTIONAL REGULATOR RUTR"/>
    <property type="match status" value="1"/>
</dbReference>
<keyword evidence="1" id="KW-0678">Repressor</keyword>
<keyword evidence="3 5" id="KW-0238">DNA-binding</keyword>
<dbReference type="PROSITE" id="PS50977">
    <property type="entry name" value="HTH_TETR_2"/>
    <property type="match status" value="1"/>
</dbReference>
<evidence type="ECO:0000313" key="8">
    <source>
        <dbReference type="Proteomes" id="UP000254764"/>
    </source>
</evidence>
<dbReference type="Pfam" id="PF13977">
    <property type="entry name" value="TetR_C_6"/>
    <property type="match status" value="1"/>
</dbReference>
<accession>A0A376AGW1</accession>
<proteinExistence type="predicted"/>
<dbReference type="RefSeq" id="WP_115669738.1">
    <property type="nucleotide sequence ID" value="NZ_UEYP01000003.1"/>
</dbReference>
<dbReference type="PANTHER" id="PTHR30055:SF228">
    <property type="entry name" value="TRANSCRIPTIONAL REGULATOR-RELATED"/>
    <property type="match status" value="1"/>
</dbReference>
<dbReference type="InterPro" id="IPR039538">
    <property type="entry name" value="BetI_C"/>
</dbReference>
<keyword evidence="4" id="KW-0804">Transcription</keyword>
<name>A0A376AGW1_9HYPH</name>
<dbReference type="GO" id="GO:0000976">
    <property type="term" value="F:transcription cis-regulatory region binding"/>
    <property type="evidence" value="ECO:0007669"/>
    <property type="project" value="TreeGrafter"/>
</dbReference>
<gene>
    <name evidence="7" type="ORF">RHIZ70_2769</name>
</gene>
<evidence type="ECO:0000256" key="3">
    <source>
        <dbReference type="ARBA" id="ARBA00023125"/>
    </source>
</evidence>
<dbReference type="AlphaFoldDB" id="A0A376AGW1"/>
<dbReference type="InterPro" id="IPR036271">
    <property type="entry name" value="Tet_transcr_reg_TetR-rel_C_sf"/>
</dbReference>
<dbReference type="STRING" id="1336235.GCA_000518785_02325"/>